<feature type="domain" description="ABC transporter" evidence="9">
    <location>
        <begin position="19"/>
        <end position="269"/>
    </location>
</feature>
<keyword evidence="4" id="KW-1003">Cell membrane</keyword>
<comment type="similarity">
    <text evidence="2">Belongs to the ABC transporter superfamily.</text>
</comment>
<keyword evidence="3" id="KW-0813">Transport</keyword>
<dbReference type="InterPro" id="IPR027417">
    <property type="entry name" value="P-loop_NTPase"/>
</dbReference>
<evidence type="ECO:0000256" key="5">
    <source>
        <dbReference type="ARBA" id="ARBA00022741"/>
    </source>
</evidence>
<evidence type="ECO:0000256" key="8">
    <source>
        <dbReference type="SAM" id="MobiDB-lite"/>
    </source>
</evidence>
<dbReference type="InterPro" id="IPR013563">
    <property type="entry name" value="Oligopep_ABC_C"/>
</dbReference>
<sequence length="358" mass="38817">MTRDGSRGTASSAEPERLLEVTDLQLRLNSPRGPVYAVDGLTLTLDRGVTLGLVGESGSGKSMTCKAIMGLISDRRGTITGSVRYDGTDLTRLPLERRKELWGTELAMVNQDAGTALNPVLSVGCQLTEGLRWHLKLSKREARDRAIELLTHVGIPEPKRRLGQYPHELSGGMRQRVNIAIALSCGPSLLLADEPTTALDVTVQAQILDLLADLQDEHRMTMILVSHDLGVVAGRTDFTAVMYGGRIVEIAPTKDLFAAPRMPYTRALLASMPRLTAPSHTRLRATPGAPPDLTKRVPGCRFAPRCAFARDRCRSEEPPLVDETGSGHLFSCWYPDSGTPEETGATLATSGQTLKEDA</sequence>
<evidence type="ECO:0000259" key="9">
    <source>
        <dbReference type="PROSITE" id="PS50893"/>
    </source>
</evidence>
<evidence type="ECO:0000256" key="3">
    <source>
        <dbReference type="ARBA" id="ARBA00022448"/>
    </source>
</evidence>
<evidence type="ECO:0000256" key="2">
    <source>
        <dbReference type="ARBA" id="ARBA00005417"/>
    </source>
</evidence>
<comment type="subcellular location">
    <subcellularLocation>
        <location evidence="1">Cell membrane</location>
        <topology evidence="1">Peripheral membrane protein</topology>
    </subcellularLocation>
</comment>
<name>A0A6I4MPT1_9ACTN</name>
<dbReference type="Pfam" id="PF08352">
    <property type="entry name" value="oligo_HPY"/>
    <property type="match status" value="1"/>
</dbReference>
<dbReference type="Pfam" id="PF00005">
    <property type="entry name" value="ABC_tran"/>
    <property type="match status" value="1"/>
</dbReference>
<evidence type="ECO:0000256" key="7">
    <source>
        <dbReference type="ARBA" id="ARBA00023136"/>
    </source>
</evidence>
<dbReference type="InterPro" id="IPR003439">
    <property type="entry name" value="ABC_transporter-like_ATP-bd"/>
</dbReference>
<dbReference type="InterPro" id="IPR003593">
    <property type="entry name" value="AAA+_ATPase"/>
</dbReference>
<evidence type="ECO:0000313" key="11">
    <source>
        <dbReference type="Proteomes" id="UP000462055"/>
    </source>
</evidence>
<dbReference type="PANTHER" id="PTHR43297:SF2">
    <property type="entry name" value="DIPEPTIDE TRANSPORT ATP-BINDING PROTEIN DPPD"/>
    <property type="match status" value="1"/>
</dbReference>
<dbReference type="InterPro" id="IPR017871">
    <property type="entry name" value="ABC_transporter-like_CS"/>
</dbReference>
<evidence type="ECO:0000256" key="4">
    <source>
        <dbReference type="ARBA" id="ARBA00022475"/>
    </source>
</evidence>
<dbReference type="SMART" id="SM00382">
    <property type="entry name" value="AAA"/>
    <property type="match status" value="1"/>
</dbReference>
<proteinExistence type="inferred from homology"/>
<dbReference type="FunFam" id="3.40.50.300:FF:000016">
    <property type="entry name" value="Oligopeptide ABC transporter ATP-binding component"/>
    <property type="match status" value="1"/>
</dbReference>
<keyword evidence="6 10" id="KW-0067">ATP-binding</keyword>
<feature type="compositionally biased region" description="Polar residues" evidence="8">
    <location>
        <begin position="346"/>
        <end position="358"/>
    </location>
</feature>
<comment type="caution">
    <text evidence="10">The sequence shown here is derived from an EMBL/GenBank/DDBJ whole genome shotgun (WGS) entry which is preliminary data.</text>
</comment>
<feature type="region of interest" description="Disordered" evidence="8">
    <location>
        <begin position="339"/>
        <end position="358"/>
    </location>
</feature>
<dbReference type="GO" id="GO:0005524">
    <property type="term" value="F:ATP binding"/>
    <property type="evidence" value="ECO:0007669"/>
    <property type="project" value="UniProtKB-KW"/>
</dbReference>
<dbReference type="AlphaFoldDB" id="A0A6I4MPT1"/>
<keyword evidence="7" id="KW-0472">Membrane</keyword>
<dbReference type="InterPro" id="IPR050388">
    <property type="entry name" value="ABC_Ni/Peptide_Import"/>
</dbReference>
<dbReference type="PANTHER" id="PTHR43297">
    <property type="entry name" value="OLIGOPEPTIDE TRANSPORT ATP-BINDING PROTEIN APPD"/>
    <property type="match status" value="1"/>
</dbReference>
<reference evidence="10" key="1">
    <citation type="submission" date="2019-12" db="EMBL/GenBank/DDBJ databases">
        <title>Actinomadura physcomitrii sp. nov., a novel actinomycete isolated from moss [Physcomitrium sphaericum (Ludw) Fuernr].</title>
        <authorList>
            <person name="Zhuang X."/>
        </authorList>
    </citation>
    <scope>NUCLEOTIDE SEQUENCE [LARGE SCALE GENOMIC DNA]</scope>
    <source>
        <strain evidence="10">LD22</strain>
    </source>
</reference>
<evidence type="ECO:0000313" key="10">
    <source>
        <dbReference type="EMBL" id="MWA04819.1"/>
    </source>
</evidence>
<dbReference type="GO" id="GO:0005886">
    <property type="term" value="C:plasma membrane"/>
    <property type="evidence" value="ECO:0007669"/>
    <property type="project" value="UniProtKB-SubCell"/>
</dbReference>
<evidence type="ECO:0000256" key="1">
    <source>
        <dbReference type="ARBA" id="ARBA00004202"/>
    </source>
</evidence>
<dbReference type="GO" id="GO:0016887">
    <property type="term" value="F:ATP hydrolysis activity"/>
    <property type="evidence" value="ECO:0007669"/>
    <property type="project" value="InterPro"/>
</dbReference>
<dbReference type="EMBL" id="WBMS02000031">
    <property type="protein sequence ID" value="MWA04819.1"/>
    <property type="molecule type" value="Genomic_DNA"/>
</dbReference>
<accession>A0A6I4MPT1</accession>
<keyword evidence="11" id="KW-1185">Reference proteome</keyword>
<dbReference type="NCBIfam" id="TIGR01727">
    <property type="entry name" value="oligo_HPY"/>
    <property type="match status" value="1"/>
</dbReference>
<dbReference type="RefSeq" id="WP_151597325.1">
    <property type="nucleotide sequence ID" value="NZ_WBMS02000031.1"/>
</dbReference>
<dbReference type="PROSITE" id="PS00211">
    <property type="entry name" value="ABC_TRANSPORTER_1"/>
    <property type="match status" value="1"/>
</dbReference>
<dbReference type="Gene3D" id="3.40.50.300">
    <property type="entry name" value="P-loop containing nucleotide triphosphate hydrolases"/>
    <property type="match status" value="1"/>
</dbReference>
<protein>
    <submittedName>
        <fullName evidence="10">ATP-binding cassette domain-containing protein</fullName>
    </submittedName>
</protein>
<dbReference type="CDD" id="cd03257">
    <property type="entry name" value="ABC_NikE_OppD_transporters"/>
    <property type="match status" value="1"/>
</dbReference>
<dbReference type="SUPFAM" id="SSF52540">
    <property type="entry name" value="P-loop containing nucleoside triphosphate hydrolases"/>
    <property type="match status" value="1"/>
</dbReference>
<gene>
    <name evidence="10" type="ORF">F8568_031510</name>
</gene>
<keyword evidence="5" id="KW-0547">Nucleotide-binding</keyword>
<dbReference type="Proteomes" id="UP000462055">
    <property type="component" value="Unassembled WGS sequence"/>
</dbReference>
<dbReference type="GO" id="GO:0015833">
    <property type="term" value="P:peptide transport"/>
    <property type="evidence" value="ECO:0007669"/>
    <property type="project" value="InterPro"/>
</dbReference>
<organism evidence="10 11">
    <name type="scientific">Actinomadura physcomitrii</name>
    <dbReference type="NCBI Taxonomy" id="2650748"/>
    <lineage>
        <taxon>Bacteria</taxon>
        <taxon>Bacillati</taxon>
        <taxon>Actinomycetota</taxon>
        <taxon>Actinomycetes</taxon>
        <taxon>Streptosporangiales</taxon>
        <taxon>Thermomonosporaceae</taxon>
        <taxon>Actinomadura</taxon>
    </lineage>
</organism>
<dbReference type="PROSITE" id="PS50893">
    <property type="entry name" value="ABC_TRANSPORTER_2"/>
    <property type="match status" value="1"/>
</dbReference>
<evidence type="ECO:0000256" key="6">
    <source>
        <dbReference type="ARBA" id="ARBA00022840"/>
    </source>
</evidence>